<gene>
    <name evidence="2" type="ORF">PILCRDRAFT_12984</name>
</gene>
<dbReference type="AlphaFoldDB" id="A0A0C3EUP6"/>
<reference evidence="3" key="2">
    <citation type="submission" date="2015-01" db="EMBL/GenBank/DDBJ databases">
        <title>Evolutionary Origins and Diversification of the Mycorrhizal Mutualists.</title>
        <authorList>
            <consortium name="DOE Joint Genome Institute"/>
            <consortium name="Mycorrhizal Genomics Consortium"/>
            <person name="Kohler A."/>
            <person name="Kuo A."/>
            <person name="Nagy L.G."/>
            <person name="Floudas D."/>
            <person name="Copeland A."/>
            <person name="Barry K.W."/>
            <person name="Cichocki N."/>
            <person name="Veneault-Fourrey C."/>
            <person name="LaButti K."/>
            <person name="Lindquist E.A."/>
            <person name="Lipzen A."/>
            <person name="Lundell T."/>
            <person name="Morin E."/>
            <person name="Murat C."/>
            <person name="Riley R."/>
            <person name="Ohm R."/>
            <person name="Sun H."/>
            <person name="Tunlid A."/>
            <person name="Henrissat B."/>
            <person name="Grigoriev I.V."/>
            <person name="Hibbett D.S."/>
            <person name="Martin F."/>
        </authorList>
    </citation>
    <scope>NUCLEOTIDE SEQUENCE [LARGE SCALE GENOMIC DNA]</scope>
    <source>
        <strain evidence="3">F 1598</strain>
    </source>
</reference>
<evidence type="ECO:0000313" key="3">
    <source>
        <dbReference type="Proteomes" id="UP000054166"/>
    </source>
</evidence>
<accession>A0A0C3EUP6</accession>
<proteinExistence type="predicted"/>
<feature type="region of interest" description="Disordered" evidence="1">
    <location>
        <begin position="68"/>
        <end position="93"/>
    </location>
</feature>
<dbReference type="EMBL" id="KN833037">
    <property type="protein sequence ID" value="KIM76235.1"/>
    <property type="molecule type" value="Genomic_DNA"/>
</dbReference>
<dbReference type="HOGENOM" id="CLU_2400476_0_0_1"/>
<feature type="compositionally biased region" description="Acidic residues" evidence="1">
    <location>
        <begin position="72"/>
        <end position="81"/>
    </location>
</feature>
<name>A0A0C3EUP6_PILCF</name>
<evidence type="ECO:0000313" key="2">
    <source>
        <dbReference type="EMBL" id="KIM76235.1"/>
    </source>
</evidence>
<evidence type="ECO:0000256" key="1">
    <source>
        <dbReference type="SAM" id="MobiDB-lite"/>
    </source>
</evidence>
<reference evidence="2 3" key="1">
    <citation type="submission" date="2014-04" db="EMBL/GenBank/DDBJ databases">
        <authorList>
            <consortium name="DOE Joint Genome Institute"/>
            <person name="Kuo A."/>
            <person name="Tarkka M."/>
            <person name="Buscot F."/>
            <person name="Kohler A."/>
            <person name="Nagy L.G."/>
            <person name="Floudas D."/>
            <person name="Copeland A."/>
            <person name="Barry K.W."/>
            <person name="Cichocki N."/>
            <person name="Veneault-Fourrey C."/>
            <person name="LaButti K."/>
            <person name="Lindquist E.A."/>
            <person name="Lipzen A."/>
            <person name="Lundell T."/>
            <person name="Morin E."/>
            <person name="Murat C."/>
            <person name="Sun H."/>
            <person name="Tunlid A."/>
            <person name="Henrissat B."/>
            <person name="Grigoriev I.V."/>
            <person name="Hibbett D.S."/>
            <person name="Martin F."/>
            <person name="Nordberg H.P."/>
            <person name="Cantor M.N."/>
            <person name="Hua S.X."/>
        </authorList>
    </citation>
    <scope>NUCLEOTIDE SEQUENCE [LARGE SCALE GENOMIC DNA]</scope>
    <source>
        <strain evidence="2 3">F 1598</strain>
    </source>
</reference>
<dbReference type="InParanoid" id="A0A0C3EUP6"/>
<sequence length="93" mass="10263">MRVSGLYRTLAYPYGALVPGPPNLGGLRPKGPIPFTEFRASGADMYGYAFPLSSPYTLVKLAASRNKRTLEEADEGEEDDREDNRPKKKARAT</sequence>
<keyword evidence="3" id="KW-1185">Reference proteome</keyword>
<organism evidence="2 3">
    <name type="scientific">Piloderma croceum (strain F 1598)</name>
    <dbReference type="NCBI Taxonomy" id="765440"/>
    <lineage>
        <taxon>Eukaryota</taxon>
        <taxon>Fungi</taxon>
        <taxon>Dikarya</taxon>
        <taxon>Basidiomycota</taxon>
        <taxon>Agaricomycotina</taxon>
        <taxon>Agaricomycetes</taxon>
        <taxon>Agaricomycetidae</taxon>
        <taxon>Atheliales</taxon>
        <taxon>Atheliaceae</taxon>
        <taxon>Piloderma</taxon>
    </lineage>
</organism>
<dbReference type="Proteomes" id="UP000054166">
    <property type="component" value="Unassembled WGS sequence"/>
</dbReference>
<protein>
    <submittedName>
        <fullName evidence="2">Uncharacterized protein</fullName>
    </submittedName>
</protein>